<gene>
    <name evidence="6" type="ORF">CB5_LOCUS22011</name>
</gene>
<dbReference type="Gene3D" id="1.10.630.10">
    <property type="entry name" value="Cytochrome P450"/>
    <property type="match status" value="1"/>
</dbReference>
<dbReference type="GO" id="GO:0004497">
    <property type="term" value="F:monooxygenase activity"/>
    <property type="evidence" value="ECO:0007669"/>
    <property type="project" value="InterPro"/>
</dbReference>
<evidence type="ECO:0000256" key="3">
    <source>
        <dbReference type="ARBA" id="ARBA00022723"/>
    </source>
</evidence>
<keyword evidence="2" id="KW-0349">Heme</keyword>
<dbReference type="EMBL" id="LR862133">
    <property type="protein sequence ID" value="CAD1838800.1"/>
    <property type="molecule type" value="Genomic_DNA"/>
</dbReference>
<dbReference type="GO" id="GO:0016705">
    <property type="term" value="F:oxidoreductase activity, acting on paired donors, with incorporation or reduction of molecular oxygen"/>
    <property type="evidence" value="ECO:0007669"/>
    <property type="project" value="InterPro"/>
</dbReference>
<accession>A0A6V7Q715</accession>
<dbReference type="Pfam" id="PF00067">
    <property type="entry name" value="p450"/>
    <property type="match status" value="1"/>
</dbReference>
<dbReference type="GO" id="GO:0005506">
    <property type="term" value="F:iron ion binding"/>
    <property type="evidence" value="ECO:0007669"/>
    <property type="project" value="InterPro"/>
</dbReference>
<dbReference type="SUPFAM" id="SSF48264">
    <property type="entry name" value="Cytochrome P450"/>
    <property type="match status" value="1"/>
</dbReference>
<keyword evidence="5" id="KW-0408">Iron</keyword>
<organism evidence="6">
    <name type="scientific">Ananas comosus var. bracteatus</name>
    <name type="common">red pineapple</name>
    <dbReference type="NCBI Taxonomy" id="296719"/>
    <lineage>
        <taxon>Eukaryota</taxon>
        <taxon>Viridiplantae</taxon>
        <taxon>Streptophyta</taxon>
        <taxon>Embryophyta</taxon>
        <taxon>Tracheophyta</taxon>
        <taxon>Spermatophyta</taxon>
        <taxon>Magnoliopsida</taxon>
        <taxon>Liliopsida</taxon>
        <taxon>Poales</taxon>
        <taxon>Bromeliaceae</taxon>
        <taxon>Bromelioideae</taxon>
        <taxon>Ananas</taxon>
    </lineage>
</organism>
<keyword evidence="4" id="KW-0560">Oxidoreductase</keyword>
<proteinExistence type="inferred from homology"/>
<keyword evidence="3" id="KW-0479">Metal-binding</keyword>
<sequence>MLLRVGQVDVAVASSRDAAEDVLRTHDINFASRAMLAGSKIADQGIVFSPYGDHWRLLRKLATIEFFTVRRVRSFATIRKEQVLSMINNIKTAALSRTPVNVGGALMWTSSSIVAAAAVGTRCRQQEKLLKLVDEVVKLVSGFSVADLFPSLKFVDVLTGMSSKTERMRRELKAIIDEIISDKEMCKSNGGGDKHSTKKEEEEDILDVLLRRKDDENQEFPITPSVVKDVILVRT</sequence>
<protein>
    <submittedName>
        <fullName evidence="6">Uncharacterized protein</fullName>
    </submittedName>
</protein>
<dbReference type="PANTHER" id="PTHR47955:SF8">
    <property type="entry name" value="CYTOCHROME P450 71D11-LIKE"/>
    <property type="match status" value="1"/>
</dbReference>
<dbReference type="InterPro" id="IPR001128">
    <property type="entry name" value="Cyt_P450"/>
</dbReference>
<name>A0A6V7Q715_ANACO</name>
<dbReference type="InterPro" id="IPR036396">
    <property type="entry name" value="Cyt_P450_sf"/>
</dbReference>
<dbReference type="GO" id="GO:0020037">
    <property type="term" value="F:heme binding"/>
    <property type="evidence" value="ECO:0007669"/>
    <property type="project" value="InterPro"/>
</dbReference>
<evidence type="ECO:0000313" key="6">
    <source>
        <dbReference type="EMBL" id="CAD1838800.1"/>
    </source>
</evidence>
<comment type="similarity">
    <text evidence="1">Belongs to the cytochrome P450 family.</text>
</comment>
<dbReference type="AlphaFoldDB" id="A0A6V7Q715"/>
<evidence type="ECO:0000256" key="5">
    <source>
        <dbReference type="ARBA" id="ARBA00023004"/>
    </source>
</evidence>
<dbReference type="PANTHER" id="PTHR47955">
    <property type="entry name" value="CYTOCHROME P450 FAMILY 71 PROTEIN"/>
    <property type="match status" value="1"/>
</dbReference>
<reference evidence="6" key="1">
    <citation type="submission" date="2020-07" db="EMBL/GenBank/DDBJ databases">
        <authorList>
            <person name="Lin J."/>
        </authorList>
    </citation>
    <scope>NUCLEOTIDE SEQUENCE</scope>
</reference>
<evidence type="ECO:0000256" key="4">
    <source>
        <dbReference type="ARBA" id="ARBA00023002"/>
    </source>
</evidence>
<evidence type="ECO:0000256" key="1">
    <source>
        <dbReference type="ARBA" id="ARBA00010617"/>
    </source>
</evidence>
<evidence type="ECO:0000256" key="2">
    <source>
        <dbReference type="ARBA" id="ARBA00022617"/>
    </source>
</evidence>